<name>A0ABU2J994_9ACTN</name>
<keyword evidence="2" id="KW-1133">Transmembrane helix</keyword>
<comment type="caution">
    <text evidence="3">The sequence shown here is derived from an EMBL/GenBank/DDBJ whole genome shotgun (WGS) entry which is preliminary data.</text>
</comment>
<organism evidence="3 4">
    <name type="scientific">Jatrophihabitans lederbergiae</name>
    <dbReference type="NCBI Taxonomy" id="3075547"/>
    <lineage>
        <taxon>Bacteria</taxon>
        <taxon>Bacillati</taxon>
        <taxon>Actinomycetota</taxon>
        <taxon>Actinomycetes</taxon>
        <taxon>Jatrophihabitantales</taxon>
        <taxon>Jatrophihabitantaceae</taxon>
        <taxon>Jatrophihabitans</taxon>
    </lineage>
</organism>
<keyword evidence="4" id="KW-1185">Reference proteome</keyword>
<feature type="region of interest" description="Disordered" evidence="1">
    <location>
        <begin position="91"/>
        <end position="125"/>
    </location>
</feature>
<dbReference type="RefSeq" id="WP_311422477.1">
    <property type="nucleotide sequence ID" value="NZ_JAVREH010000007.1"/>
</dbReference>
<dbReference type="InterPro" id="IPR021401">
    <property type="entry name" value="DUF3040"/>
</dbReference>
<sequence length="125" mass="13549">MMPLSEHEQRLLNEIEQALYAEDPKFASSVRSARPRSRARTMLALSILGVVVGLVVVLVGLTAHLTLLGVAGFVLIVGSCVAGAGALRGPRRNSAASLAHDPRGAKSNTLRTKMEDRMRRRFDEN</sequence>
<feature type="transmembrane region" description="Helical" evidence="2">
    <location>
        <begin position="41"/>
        <end position="61"/>
    </location>
</feature>
<evidence type="ECO:0000313" key="4">
    <source>
        <dbReference type="Proteomes" id="UP001183176"/>
    </source>
</evidence>
<reference evidence="4" key="1">
    <citation type="submission" date="2023-07" db="EMBL/GenBank/DDBJ databases">
        <title>30 novel species of actinomycetes from the DSMZ collection.</title>
        <authorList>
            <person name="Nouioui I."/>
        </authorList>
    </citation>
    <scope>NUCLEOTIDE SEQUENCE [LARGE SCALE GENOMIC DNA]</scope>
    <source>
        <strain evidence="4">DSM 44399</strain>
    </source>
</reference>
<evidence type="ECO:0000256" key="1">
    <source>
        <dbReference type="SAM" id="MobiDB-lite"/>
    </source>
</evidence>
<feature type="compositionally biased region" description="Basic and acidic residues" evidence="1">
    <location>
        <begin position="112"/>
        <end position="125"/>
    </location>
</feature>
<dbReference type="Proteomes" id="UP001183176">
    <property type="component" value="Unassembled WGS sequence"/>
</dbReference>
<proteinExistence type="predicted"/>
<evidence type="ECO:0000256" key="2">
    <source>
        <dbReference type="SAM" id="Phobius"/>
    </source>
</evidence>
<accession>A0ABU2J994</accession>
<gene>
    <name evidence="3" type="ORF">RM423_07925</name>
</gene>
<evidence type="ECO:0000313" key="3">
    <source>
        <dbReference type="EMBL" id="MDT0261321.1"/>
    </source>
</evidence>
<dbReference type="EMBL" id="JAVREH010000007">
    <property type="protein sequence ID" value="MDT0261321.1"/>
    <property type="molecule type" value="Genomic_DNA"/>
</dbReference>
<keyword evidence="2" id="KW-0812">Transmembrane</keyword>
<protein>
    <submittedName>
        <fullName evidence="3">DUF3040 domain-containing protein</fullName>
    </submittedName>
</protein>
<feature type="transmembrane region" description="Helical" evidence="2">
    <location>
        <begin position="67"/>
        <end position="87"/>
    </location>
</feature>
<dbReference type="Pfam" id="PF11239">
    <property type="entry name" value="DUF3040"/>
    <property type="match status" value="1"/>
</dbReference>
<keyword evidence="2" id="KW-0472">Membrane</keyword>